<sequence>MERGATLSSGQRQLISFARALAANPAILVLDEATASIDSETESAIQDALRVLAQGRTTFIIAHRLSTIQDADVILVLSQGEIVEQGNHEELMEKQGIYYKMYQLQQGKPLK</sequence>
<proteinExistence type="predicted"/>
<name>A0A0F7EF05_BRELA</name>
<feature type="domain" description="ABC transporter" evidence="1">
    <location>
        <begin position="3"/>
        <end position="35"/>
    </location>
</feature>
<dbReference type="GO" id="GO:0005524">
    <property type="term" value="F:ATP binding"/>
    <property type="evidence" value="ECO:0007669"/>
    <property type="project" value="InterPro"/>
</dbReference>
<evidence type="ECO:0000259" key="1">
    <source>
        <dbReference type="Pfam" id="PF00005"/>
    </source>
</evidence>
<evidence type="ECO:0000313" key="2">
    <source>
        <dbReference type="EMBL" id="AKF92892.1"/>
    </source>
</evidence>
<dbReference type="SUPFAM" id="SSF52540">
    <property type="entry name" value="P-loop containing nucleoside triphosphate hydrolases"/>
    <property type="match status" value="1"/>
</dbReference>
<dbReference type="PANTHER" id="PTHR43394:SF1">
    <property type="entry name" value="ATP-BINDING CASSETTE SUB-FAMILY B MEMBER 10, MITOCHONDRIAL"/>
    <property type="match status" value="1"/>
</dbReference>
<dbReference type="AlphaFoldDB" id="A0A0F7EF05"/>
<dbReference type="GO" id="GO:0015421">
    <property type="term" value="F:ABC-type oligopeptide transporter activity"/>
    <property type="evidence" value="ECO:0007669"/>
    <property type="project" value="TreeGrafter"/>
</dbReference>
<dbReference type="Pfam" id="PF00005">
    <property type="entry name" value="ABC_tran"/>
    <property type="match status" value="1"/>
</dbReference>
<dbReference type="EMBL" id="CP011074">
    <property type="protein sequence ID" value="AKF92892.1"/>
    <property type="molecule type" value="Genomic_DNA"/>
</dbReference>
<dbReference type="GO" id="GO:0016887">
    <property type="term" value="F:ATP hydrolysis activity"/>
    <property type="evidence" value="ECO:0007669"/>
    <property type="project" value="InterPro"/>
</dbReference>
<reference evidence="2" key="1">
    <citation type="submission" date="2015-03" db="EMBL/GenBank/DDBJ databases">
        <title>MIGS Cultured Bacterial/Archaeal sample from Brevibacillus laterosporus.</title>
        <authorList>
            <person name="Zeng D."/>
            <person name="Zhu L."/>
            <person name="Dong G."/>
            <person name="Ye W."/>
            <person name="Ren D."/>
            <person name="Wu L."/>
            <person name="Xu J."/>
            <person name="Li G."/>
            <person name="Guo L."/>
        </authorList>
    </citation>
    <scope>NUCLEOTIDE SEQUENCE</scope>
    <source>
        <strain evidence="2">B9</strain>
    </source>
</reference>
<protein>
    <recommendedName>
        <fullName evidence="1">ABC transporter domain-containing protein</fullName>
    </recommendedName>
</protein>
<gene>
    <name evidence="2" type="ORF">EX87_03860</name>
</gene>
<organism evidence="2">
    <name type="scientific">Brevibacillus laterosporus</name>
    <name type="common">Bacillus laterosporus</name>
    <dbReference type="NCBI Taxonomy" id="1465"/>
    <lineage>
        <taxon>Bacteria</taxon>
        <taxon>Bacillati</taxon>
        <taxon>Bacillota</taxon>
        <taxon>Bacilli</taxon>
        <taxon>Bacillales</taxon>
        <taxon>Paenibacillaceae</taxon>
        <taxon>Brevibacillus</taxon>
    </lineage>
</organism>
<dbReference type="InterPro" id="IPR027417">
    <property type="entry name" value="P-loop_NTPase"/>
</dbReference>
<dbReference type="InterPro" id="IPR003439">
    <property type="entry name" value="ABC_transporter-like_ATP-bd"/>
</dbReference>
<dbReference type="InterPro" id="IPR039421">
    <property type="entry name" value="Type_1_exporter"/>
</dbReference>
<dbReference type="PANTHER" id="PTHR43394">
    <property type="entry name" value="ATP-DEPENDENT PERMEASE MDL1, MITOCHONDRIAL"/>
    <property type="match status" value="1"/>
</dbReference>
<accession>A0A0F7EF05</accession>
<dbReference type="Gene3D" id="3.40.50.300">
    <property type="entry name" value="P-loop containing nucleotide triphosphate hydrolases"/>
    <property type="match status" value="1"/>
</dbReference>
<dbReference type="GO" id="GO:0090374">
    <property type="term" value="P:oligopeptide export from mitochondrion"/>
    <property type="evidence" value="ECO:0007669"/>
    <property type="project" value="TreeGrafter"/>
</dbReference>